<dbReference type="Pfam" id="PF01521">
    <property type="entry name" value="Fe-S_biosyn"/>
    <property type="match status" value="1"/>
</dbReference>
<name>A0A1E7QJ87_WOLPI</name>
<evidence type="ECO:0000259" key="2">
    <source>
        <dbReference type="Pfam" id="PF01521"/>
    </source>
</evidence>
<dbReference type="InterPro" id="IPR050322">
    <property type="entry name" value="Fe-S_cluster_asmbl/transfer"/>
</dbReference>
<comment type="caution">
    <text evidence="3">The sequence shown here is derived from an EMBL/GenBank/DDBJ whole genome shotgun (WGS) entry which is preliminary data.</text>
</comment>
<sequence>MIIIVNKAKIKKAKMGAVKHIKDPIIITERAKGRIRYLLDAKNASEKVIGLRILIKQKGCSGFKYGIEYSYDIRFLESVISIIYGDGREYKVLVDPKSIMFLLGAEMDYVEEKFSSGFVFNNP</sequence>
<dbReference type="GO" id="GO:0005737">
    <property type="term" value="C:cytoplasm"/>
    <property type="evidence" value="ECO:0007669"/>
    <property type="project" value="TreeGrafter"/>
</dbReference>
<organism evidence="3 4">
    <name type="scientific">Wolbachia pipientis</name>
    <dbReference type="NCBI Taxonomy" id="955"/>
    <lineage>
        <taxon>Bacteria</taxon>
        <taxon>Pseudomonadati</taxon>
        <taxon>Pseudomonadota</taxon>
        <taxon>Alphaproteobacteria</taxon>
        <taxon>Rickettsiales</taxon>
        <taxon>Anaplasmataceae</taxon>
        <taxon>Wolbachieae</taxon>
        <taxon>Wolbachia</taxon>
    </lineage>
</organism>
<feature type="domain" description="Core" evidence="2">
    <location>
        <begin position="25"/>
        <end position="123"/>
    </location>
</feature>
<feature type="non-terminal residue" evidence="3">
    <location>
        <position position="123"/>
    </location>
</feature>
<dbReference type="SUPFAM" id="SSF89360">
    <property type="entry name" value="HesB-like domain"/>
    <property type="match status" value="1"/>
</dbReference>
<evidence type="ECO:0000313" key="4">
    <source>
        <dbReference type="Proteomes" id="UP000175679"/>
    </source>
</evidence>
<proteinExistence type="inferred from homology"/>
<dbReference type="GO" id="GO:0016226">
    <property type="term" value="P:iron-sulfur cluster assembly"/>
    <property type="evidence" value="ECO:0007669"/>
    <property type="project" value="InterPro"/>
</dbReference>
<keyword evidence="4" id="KW-1185">Reference proteome</keyword>
<accession>A0A1E7QJ87</accession>
<dbReference type="PANTHER" id="PTHR10072">
    <property type="entry name" value="IRON-SULFUR CLUSTER ASSEMBLY PROTEIN"/>
    <property type="match status" value="1"/>
</dbReference>
<gene>
    <name evidence="3" type="ORF">BIY23_03860</name>
</gene>
<evidence type="ECO:0000313" key="3">
    <source>
        <dbReference type="EMBL" id="OEY86525.1"/>
    </source>
</evidence>
<dbReference type="OrthoDB" id="9801228at2"/>
<dbReference type="Proteomes" id="UP000175679">
    <property type="component" value="Unassembled WGS sequence"/>
</dbReference>
<dbReference type="InterPro" id="IPR035903">
    <property type="entry name" value="HesB-like_dom_sf"/>
</dbReference>
<dbReference type="InterPro" id="IPR016092">
    <property type="entry name" value="ATAP"/>
</dbReference>
<protein>
    <submittedName>
        <fullName evidence="3">Fe-S cluster assembly protein HesB</fullName>
    </submittedName>
</protein>
<dbReference type="NCBIfam" id="TIGR00049">
    <property type="entry name" value="iron-sulfur cluster assembly accessory protein"/>
    <property type="match status" value="1"/>
</dbReference>
<evidence type="ECO:0000256" key="1">
    <source>
        <dbReference type="ARBA" id="ARBA00006718"/>
    </source>
</evidence>
<dbReference type="GO" id="GO:0051537">
    <property type="term" value="F:2 iron, 2 sulfur cluster binding"/>
    <property type="evidence" value="ECO:0007669"/>
    <property type="project" value="TreeGrafter"/>
</dbReference>
<dbReference type="InterPro" id="IPR000361">
    <property type="entry name" value="ATAP_core_dom"/>
</dbReference>
<dbReference type="Gene3D" id="2.60.300.12">
    <property type="entry name" value="HesB-like domain"/>
    <property type="match status" value="1"/>
</dbReference>
<comment type="similarity">
    <text evidence="1">Belongs to the HesB/IscA family.</text>
</comment>
<dbReference type="AlphaFoldDB" id="A0A1E7QJ87"/>
<reference evidence="3 4" key="1">
    <citation type="submission" date="2016-09" db="EMBL/GenBank/DDBJ databases">
        <title>Genomic evidence for plant-parasitic nematodes as the earliest Wolbachia hosts.</title>
        <authorList>
            <person name="Brown A.M."/>
            <person name="Wasala S.K."/>
            <person name="Howe D.K."/>
            <person name="Peetz A.B."/>
            <person name="Zasada I.A."/>
            <person name="Denver D.R."/>
        </authorList>
    </citation>
    <scope>NUCLEOTIDE SEQUENCE [LARGE SCALE GENOMIC DNA]</scope>
    <source>
        <strain evidence="4">wPpe</strain>
    </source>
</reference>
<dbReference type="EMBL" id="MJMG01000009">
    <property type="protein sequence ID" value="OEY86525.1"/>
    <property type="molecule type" value="Genomic_DNA"/>
</dbReference>
<dbReference type="PANTHER" id="PTHR10072:SF41">
    <property type="entry name" value="IRON-SULFUR CLUSTER ASSEMBLY 1 HOMOLOG, MITOCHONDRIAL"/>
    <property type="match status" value="1"/>
</dbReference>